<evidence type="ECO:0000256" key="1">
    <source>
        <dbReference type="SAM" id="MobiDB-lite"/>
    </source>
</evidence>
<sequence length="78" mass="8234">MPESCEDTFGFARADIMGFDADFMSDSRQLASTGTATSTGYDSTTVSTSTSTNSGSSNSKPFESGLNQKYTSAFLLAF</sequence>
<protein>
    <submittedName>
        <fullName evidence="2">Uncharacterized protein</fullName>
    </submittedName>
</protein>
<organism evidence="2 3">
    <name type="scientific">Aspergillus sclerotialis</name>
    <dbReference type="NCBI Taxonomy" id="2070753"/>
    <lineage>
        <taxon>Eukaryota</taxon>
        <taxon>Fungi</taxon>
        <taxon>Dikarya</taxon>
        <taxon>Ascomycota</taxon>
        <taxon>Pezizomycotina</taxon>
        <taxon>Eurotiomycetes</taxon>
        <taxon>Eurotiomycetidae</taxon>
        <taxon>Eurotiales</taxon>
        <taxon>Aspergillaceae</taxon>
        <taxon>Aspergillus</taxon>
        <taxon>Aspergillus subgen. Polypaecilum</taxon>
    </lineage>
</organism>
<dbReference type="Proteomes" id="UP000266188">
    <property type="component" value="Unassembled WGS sequence"/>
</dbReference>
<feature type="compositionally biased region" description="Low complexity" evidence="1">
    <location>
        <begin position="37"/>
        <end position="59"/>
    </location>
</feature>
<dbReference type="AlphaFoldDB" id="A0A3A2ZRA7"/>
<name>A0A3A2ZRA7_9EURO</name>
<proteinExistence type="predicted"/>
<evidence type="ECO:0000313" key="2">
    <source>
        <dbReference type="EMBL" id="RJE25546.1"/>
    </source>
</evidence>
<dbReference type="OrthoDB" id="4526039at2759"/>
<gene>
    <name evidence="2" type="ORF">PHISCL_02086</name>
</gene>
<keyword evidence="3" id="KW-1185">Reference proteome</keyword>
<feature type="region of interest" description="Disordered" evidence="1">
    <location>
        <begin position="33"/>
        <end position="65"/>
    </location>
</feature>
<comment type="caution">
    <text evidence="2">The sequence shown here is derived from an EMBL/GenBank/DDBJ whole genome shotgun (WGS) entry which is preliminary data.</text>
</comment>
<dbReference type="EMBL" id="MVGC01000044">
    <property type="protein sequence ID" value="RJE25546.1"/>
    <property type="molecule type" value="Genomic_DNA"/>
</dbReference>
<evidence type="ECO:0000313" key="3">
    <source>
        <dbReference type="Proteomes" id="UP000266188"/>
    </source>
</evidence>
<reference evidence="3" key="1">
    <citation type="submission" date="2017-02" db="EMBL/GenBank/DDBJ databases">
        <authorList>
            <person name="Tafer H."/>
            <person name="Lopandic K."/>
        </authorList>
    </citation>
    <scope>NUCLEOTIDE SEQUENCE [LARGE SCALE GENOMIC DNA]</scope>
    <source>
        <strain evidence="3">CBS 366.77</strain>
    </source>
</reference>
<accession>A0A3A2ZRA7</accession>